<dbReference type="PROSITE" id="PS50405">
    <property type="entry name" value="GST_CTER"/>
    <property type="match status" value="1"/>
</dbReference>
<feature type="non-terminal residue" evidence="3">
    <location>
        <position position="1"/>
    </location>
</feature>
<feature type="signal peptide" evidence="1">
    <location>
        <begin position="1"/>
        <end position="16"/>
    </location>
</feature>
<feature type="domain" description="GST C-terminal" evidence="2">
    <location>
        <begin position="1"/>
        <end position="100"/>
    </location>
</feature>
<accession>A0AAW2KUB2</accession>
<dbReference type="PANTHER" id="PTHR42673">
    <property type="entry name" value="MALEYLACETOACETATE ISOMERASE"/>
    <property type="match status" value="1"/>
</dbReference>
<dbReference type="GO" id="GO:0004364">
    <property type="term" value="F:glutathione transferase activity"/>
    <property type="evidence" value="ECO:0007669"/>
    <property type="project" value="TreeGrafter"/>
</dbReference>
<reference evidence="3" key="1">
    <citation type="submission" date="2020-06" db="EMBL/GenBank/DDBJ databases">
        <authorList>
            <person name="Li T."/>
            <person name="Hu X."/>
            <person name="Zhang T."/>
            <person name="Song X."/>
            <person name="Zhang H."/>
            <person name="Dai N."/>
            <person name="Sheng W."/>
            <person name="Hou X."/>
            <person name="Wei L."/>
        </authorList>
    </citation>
    <scope>NUCLEOTIDE SEQUENCE</scope>
    <source>
        <strain evidence="3">G02</strain>
        <tissue evidence="3">Leaf</tissue>
    </source>
</reference>
<dbReference type="AlphaFoldDB" id="A0AAW2KUB2"/>
<dbReference type="InterPro" id="IPR004046">
    <property type="entry name" value="GST_C"/>
</dbReference>
<comment type="caution">
    <text evidence="3">The sequence shown here is derived from an EMBL/GenBank/DDBJ whole genome shotgun (WGS) entry which is preliminary data.</text>
</comment>
<proteinExistence type="predicted"/>
<sequence>LILLIMLSIFVSVANSFVTEKGSELYPALEKLLKDCAGPYATGEEVYMADVFLAPQIEVAAKRFNVDMSKFPTLHAVYESCNALPEFQASVPDRQPDAAH</sequence>
<dbReference type="PANTHER" id="PTHR42673:SF7">
    <property type="entry name" value="GLUTATHIONE S-TRANSFERASE ZETA CLASS-LIKE"/>
    <property type="match status" value="1"/>
</dbReference>
<dbReference type="GO" id="GO:0006559">
    <property type="term" value="P:L-phenylalanine catabolic process"/>
    <property type="evidence" value="ECO:0007669"/>
    <property type="project" value="TreeGrafter"/>
</dbReference>
<evidence type="ECO:0000259" key="2">
    <source>
        <dbReference type="PROSITE" id="PS50405"/>
    </source>
</evidence>
<dbReference type="InterPro" id="IPR010987">
    <property type="entry name" value="Glutathione-S-Trfase_C-like"/>
</dbReference>
<dbReference type="InterPro" id="IPR036282">
    <property type="entry name" value="Glutathione-S-Trfase_C_sf"/>
</dbReference>
<evidence type="ECO:0000313" key="3">
    <source>
        <dbReference type="EMBL" id="KAL0309143.1"/>
    </source>
</evidence>
<dbReference type="EMBL" id="JACGWJ010000027">
    <property type="protein sequence ID" value="KAL0309143.1"/>
    <property type="molecule type" value="Genomic_DNA"/>
</dbReference>
<dbReference type="GO" id="GO:0016034">
    <property type="term" value="F:maleylacetoacetate isomerase activity"/>
    <property type="evidence" value="ECO:0007669"/>
    <property type="project" value="TreeGrafter"/>
</dbReference>
<dbReference type="SUPFAM" id="SSF47616">
    <property type="entry name" value="GST C-terminal domain-like"/>
    <property type="match status" value="1"/>
</dbReference>
<organism evidence="3">
    <name type="scientific">Sesamum radiatum</name>
    <name type="common">Black benniseed</name>
    <dbReference type="NCBI Taxonomy" id="300843"/>
    <lineage>
        <taxon>Eukaryota</taxon>
        <taxon>Viridiplantae</taxon>
        <taxon>Streptophyta</taxon>
        <taxon>Embryophyta</taxon>
        <taxon>Tracheophyta</taxon>
        <taxon>Spermatophyta</taxon>
        <taxon>Magnoliopsida</taxon>
        <taxon>eudicotyledons</taxon>
        <taxon>Gunneridae</taxon>
        <taxon>Pentapetalae</taxon>
        <taxon>asterids</taxon>
        <taxon>lamiids</taxon>
        <taxon>Lamiales</taxon>
        <taxon>Pedaliaceae</taxon>
        <taxon>Sesamum</taxon>
    </lineage>
</organism>
<gene>
    <name evidence="3" type="ORF">Sradi_5856600</name>
</gene>
<name>A0AAW2KUB2_SESRA</name>
<dbReference type="Pfam" id="PF14497">
    <property type="entry name" value="GST_C_3"/>
    <property type="match status" value="1"/>
</dbReference>
<dbReference type="Gene3D" id="1.20.1050.10">
    <property type="match status" value="1"/>
</dbReference>
<dbReference type="GO" id="GO:0006749">
    <property type="term" value="P:glutathione metabolic process"/>
    <property type="evidence" value="ECO:0007669"/>
    <property type="project" value="TreeGrafter"/>
</dbReference>
<protein>
    <submittedName>
        <fullName evidence="3">Glutathione S-transferase Z2</fullName>
    </submittedName>
</protein>
<reference evidence="3" key="2">
    <citation type="journal article" date="2024" name="Plant">
        <title>Genomic evolution and insights into agronomic trait innovations of Sesamum species.</title>
        <authorList>
            <person name="Miao H."/>
            <person name="Wang L."/>
            <person name="Qu L."/>
            <person name="Liu H."/>
            <person name="Sun Y."/>
            <person name="Le M."/>
            <person name="Wang Q."/>
            <person name="Wei S."/>
            <person name="Zheng Y."/>
            <person name="Lin W."/>
            <person name="Duan Y."/>
            <person name="Cao H."/>
            <person name="Xiong S."/>
            <person name="Wang X."/>
            <person name="Wei L."/>
            <person name="Li C."/>
            <person name="Ma Q."/>
            <person name="Ju M."/>
            <person name="Zhao R."/>
            <person name="Li G."/>
            <person name="Mu C."/>
            <person name="Tian Q."/>
            <person name="Mei H."/>
            <person name="Zhang T."/>
            <person name="Gao T."/>
            <person name="Zhang H."/>
        </authorList>
    </citation>
    <scope>NUCLEOTIDE SEQUENCE</scope>
    <source>
        <strain evidence="3">G02</strain>
    </source>
</reference>
<feature type="chain" id="PRO_5043733018" evidence="1">
    <location>
        <begin position="17"/>
        <end position="100"/>
    </location>
</feature>
<evidence type="ECO:0000256" key="1">
    <source>
        <dbReference type="SAM" id="SignalP"/>
    </source>
</evidence>
<keyword evidence="1" id="KW-0732">Signal</keyword>